<evidence type="ECO:0000313" key="8">
    <source>
        <dbReference type="EMBL" id="CCG08472.1"/>
    </source>
</evidence>
<evidence type="ECO:0000256" key="1">
    <source>
        <dbReference type="ARBA" id="ARBA00004442"/>
    </source>
</evidence>
<dbReference type="InterPro" id="IPR050330">
    <property type="entry name" value="Bact_OuterMem_StrucFunc"/>
</dbReference>
<dbReference type="PROSITE" id="PS51123">
    <property type="entry name" value="OMPA_2"/>
    <property type="match status" value="1"/>
</dbReference>
<dbReference type="EMBL" id="HE663493">
    <property type="protein sequence ID" value="CCG08472.1"/>
    <property type="molecule type" value="Genomic_DNA"/>
</dbReference>
<dbReference type="HOGENOM" id="CLU_064290_0_0_5"/>
<reference evidence="8 9" key="1">
    <citation type="submission" date="2012-02" db="EMBL/GenBank/DDBJ databases">
        <title>Shotgun genome sequence of Phaeospirillum photometricum DSM 122.</title>
        <authorList>
            <person name="Duquesne K."/>
            <person name="Sturgis J."/>
        </authorList>
    </citation>
    <scope>NUCLEOTIDE SEQUENCE [LARGE SCALE GENOMIC DNA]</scope>
    <source>
        <strain evidence="9">DSM122</strain>
    </source>
</reference>
<dbReference type="PANTHER" id="PTHR30329:SF21">
    <property type="entry name" value="LIPOPROTEIN YIAD-RELATED"/>
    <property type="match status" value="1"/>
</dbReference>
<dbReference type="KEGG" id="rpm:RSPPHO_01846"/>
<dbReference type="InterPro" id="IPR006664">
    <property type="entry name" value="OMP_bac"/>
</dbReference>
<dbReference type="CDD" id="cd07185">
    <property type="entry name" value="OmpA_C-like"/>
    <property type="match status" value="1"/>
</dbReference>
<sequence>MLYKALRLEKCHDIDIGPFSPGGKSFPWGRRRHAPSTRRTGGSRSLASPFLTKENGGQENVVGKNVVALASHAFFWGACLTPGKEGRESMLRKVAVSVVAVGLLTACAETWDYAGVAKLAPAGGPFDAELQKGYVALAEYEQGGGDWSSVAYYTGKARAAALGRTPEPTRLAERDLKAYHAELEKARAELIAVLAEGAKQAPALAAKAQVSFDCWAEEAEEGRQPERINECKQNFQIALGALPKTSAPLAAAPAGEAPGLTLVHFDKGGVVLSEESERLLDSVAQAFRKERPARLLIVGHTDTTGSAEANILLSQRRAEAVARSLVRRGIAAEVMTLEAYGEERLAVNTPRGVAEAQNRRVEISFEK</sequence>
<dbReference type="eggNOG" id="COG2885">
    <property type="taxonomic scope" value="Bacteria"/>
</dbReference>
<evidence type="ECO:0000313" key="9">
    <source>
        <dbReference type="Proteomes" id="UP000033220"/>
    </source>
</evidence>
<keyword evidence="5" id="KW-0175">Coiled coil</keyword>
<dbReference type="Pfam" id="PF00691">
    <property type="entry name" value="OmpA"/>
    <property type="match status" value="1"/>
</dbReference>
<feature type="region of interest" description="Disordered" evidence="6">
    <location>
        <begin position="26"/>
        <end position="48"/>
    </location>
</feature>
<dbReference type="AlphaFoldDB" id="H6SKF7"/>
<evidence type="ECO:0000256" key="6">
    <source>
        <dbReference type="SAM" id="MobiDB-lite"/>
    </source>
</evidence>
<evidence type="ECO:0000256" key="5">
    <source>
        <dbReference type="SAM" id="Coils"/>
    </source>
</evidence>
<comment type="subcellular location">
    <subcellularLocation>
        <location evidence="1">Cell outer membrane</location>
    </subcellularLocation>
</comment>
<feature type="coiled-coil region" evidence="5">
    <location>
        <begin position="169"/>
        <end position="196"/>
    </location>
</feature>
<dbReference type="STRING" id="1150469.RSPPHO_01846"/>
<evidence type="ECO:0000259" key="7">
    <source>
        <dbReference type="PROSITE" id="PS51123"/>
    </source>
</evidence>
<dbReference type="PANTHER" id="PTHR30329">
    <property type="entry name" value="STATOR ELEMENT OF FLAGELLAR MOTOR COMPLEX"/>
    <property type="match status" value="1"/>
</dbReference>
<feature type="domain" description="OmpA-like" evidence="7">
    <location>
        <begin position="253"/>
        <end position="367"/>
    </location>
</feature>
<dbReference type="InterPro" id="IPR036737">
    <property type="entry name" value="OmpA-like_sf"/>
</dbReference>
<gene>
    <name evidence="8" type="primary">pap</name>
    <name evidence="8" type="ORF">RSPPHO_01846</name>
</gene>
<evidence type="ECO:0000256" key="4">
    <source>
        <dbReference type="PROSITE-ProRule" id="PRU00473"/>
    </source>
</evidence>
<organism evidence="8 9">
    <name type="scientific">Pararhodospirillum photometricum DSM 122</name>
    <dbReference type="NCBI Taxonomy" id="1150469"/>
    <lineage>
        <taxon>Bacteria</taxon>
        <taxon>Pseudomonadati</taxon>
        <taxon>Pseudomonadota</taxon>
        <taxon>Alphaproteobacteria</taxon>
        <taxon>Rhodospirillales</taxon>
        <taxon>Rhodospirillaceae</taxon>
        <taxon>Pararhodospirillum</taxon>
    </lineage>
</organism>
<dbReference type="PATRIC" id="fig|1150469.3.peg.2075"/>
<dbReference type="InterPro" id="IPR006665">
    <property type="entry name" value="OmpA-like"/>
</dbReference>
<protein>
    <submittedName>
        <fullName evidence="8">Porin-assoziated protein (PAP)</fullName>
    </submittedName>
</protein>
<dbReference type="PRINTS" id="PR01021">
    <property type="entry name" value="OMPADOMAIN"/>
</dbReference>
<keyword evidence="3" id="KW-0998">Cell outer membrane</keyword>
<keyword evidence="9" id="KW-1185">Reference proteome</keyword>
<name>H6SKF7_PARPM</name>
<dbReference type="Gene3D" id="3.30.1330.60">
    <property type="entry name" value="OmpA-like domain"/>
    <property type="match status" value="1"/>
</dbReference>
<keyword evidence="2 4" id="KW-0472">Membrane</keyword>
<feature type="compositionally biased region" description="Polar residues" evidence="6">
    <location>
        <begin position="37"/>
        <end position="46"/>
    </location>
</feature>
<accession>H6SKF7</accession>
<evidence type="ECO:0000256" key="2">
    <source>
        <dbReference type="ARBA" id="ARBA00023136"/>
    </source>
</evidence>
<dbReference type="GO" id="GO:0009279">
    <property type="term" value="C:cell outer membrane"/>
    <property type="evidence" value="ECO:0007669"/>
    <property type="project" value="UniProtKB-SubCell"/>
</dbReference>
<dbReference type="Proteomes" id="UP000033220">
    <property type="component" value="Chromosome DSM 122"/>
</dbReference>
<proteinExistence type="predicted"/>
<dbReference type="SUPFAM" id="SSF103088">
    <property type="entry name" value="OmpA-like"/>
    <property type="match status" value="1"/>
</dbReference>
<evidence type="ECO:0000256" key="3">
    <source>
        <dbReference type="ARBA" id="ARBA00023237"/>
    </source>
</evidence>